<dbReference type="EMBL" id="JARJCW010000003">
    <property type="protein sequence ID" value="KAJ7226988.1"/>
    <property type="molecule type" value="Genomic_DNA"/>
</dbReference>
<name>A0AAD6YR61_9AGAR</name>
<feature type="signal peptide" evidence="3">
    <location>
        <begin position="1"/>
        <end position="22"/>
    </location>
</feature>
<dbReference type="InterPro" id="IPR000997">
    <property type="entry name" value="Cholinesterase"/>
</dbReference>
<dbReference type="AlphaFoldDB" id="A0AAD6YR61"/>
<protein>
    <submittedName>
        <fullName evidence="5">Cholinesterase</fullName>
    </submittedName>
</protein>
<keyword evidence="2" id="KW-0378">Hydrolase</keyword>
<evidence type="ECO:0000313" key="5">
    <source>
        <dbReference type="EMBL" id="KAJ7226988.1"/>
    </source>
</evidence>
<evidence type="ECO:0000259" key="4">
    <source>
        <dbReference type="Pfam" id="PF00135"/>
    </source>
</evidence>
<dbReference type="SUPFAM" id="SSF53474">
    <property type="entry name" value="alpha/beta-Hydrolases"/>
    <property type="match status" value="1"/>
</dbReference>
<organism evidence="5 6">
    <name type="scientific">Mycena pura</name>
    <dbReference type="NCBI Taxonomy" id="153505"/>
    <lineage>
        <taxon>Eukaryota</taxon>
        <taxon>Fungi</taxon>
        <taxon>Dikarya</taxon>
        <taxon>Basidiomycota</taxon>
        <taxon>Agaricomycotina</taxon>
        <taxon>Agaricomycetes</taxon>
        <taxon>Agaricomycetidae</taxon>
        <taxon>Agaricales</taxon>
        <taxon>Marasmiineae</taxon>
        <taxon>Mycenaceae</taxon>
        <taxon>Mycena</taxon>
    </lineage>
</organism>
<dbReference type="PANTHER" id="PTHR11559">
    <property type="entry name" value="CARBOXYLESTERASE"/>
    <property type="match status" value="1"/>
</dbReference>
<comment type="similarity">
    <text evidence="1">Belongs to the type-B carboxylesterase/lipase family.</text>
</comment>
<keyword evidence="3" id="KW-0732">Signal</keyword>
<evidence type="ECO:0000313" key="6">
    <source>
        <dbReference type="Proteomes" id="UP001219525"/>
    </source>
</evidence>
<reference evidence="5" key="1">
    <citation type="submission" date="2023-03" db="EMBL/GenBank/DDBJ databases">
        <title>Massive genome expansion in bonnet fungi (Mycena s.s.) driven by repeated elements and novel gene families across ecological guilds.</title>
        <authorList>
            <consortium name="Lawrence Berkeley National Laboratory"/>
            <person name="Harder C.B."/>
            <person name="Miyauchi S."/>
            <person name="Viragh M."/>
            <person name="Kuo A."/>
            <person name="Thoen E."/>
            <person name="Andreopoulos B."/>
            <person name="Lu D."/>
            <person name="Skrede I."/>
            <person name="Drula E."/>
            <person name="Henrissat B."/>
            <person name="Morin E."/>
            <person name="Kohler A."/>
            <person name="Barry K."/>
            <person name="LaButti K."/>
            <person name="Morin E."/>
            <person name="Salamov A."/>
            <person name="Lipzen A."/>
            <person name="Mereny Z."/>
            <person name="Hegedus B."/>
            <person name="Baldrian P."/>
            <person name="Stursova M."/>
            <person name="Weitz H."/>
            <person name="Taylor A."/>
            <person name="Grigoriev I.V."/>
            <person name="Nagy L.G."/>
            <person name="Martin F."/>
            <person name="Kauserud H."/>
        </authorList>
    </citation>
    <scope>NUCLEOTIDE SEQUENCE</scope>
    <source>
        <strain evidence="5">9144</strain>
    </source>
</reference>
<evidence type="ECO:0000256" key="2">
    <source>
        <dbReference type="ARBA" id="ARBA00022801"/>
    </source>
</evidence>
<dbReference type="InterPro" id="IPR029058">
    <property type="entry name" value="AB_hydrolase_fold"/>
</dbReference>
<accession>A0AAD6YR61</accession>
<dbReference type="Pfam" id="PF00135">
    <property type="entry name" value="COesterase"/>
    <property type="match status" value="1"/>
</dbReference>
<dbReference type="GO" id="GO:0004104">
    <property type="term" value="F:cholinesterase activity"/>
    <property type="evidence" value="ECO:0007669"/>
    <property type="project" value="InterPro"/>
</dbReference>
<feature type="domain" description="Carboxylesterase type B" evidence="4">
    <location>
        <begin position="27"/>
        <end position="381"/>
    </location>
</feature>
<keyword evidence="6" id="KW-1185">Reference proteome</keyword>
<dbReference type="InterPro" id="IPR002018">
    <property type="entry name" value="CarbesteraseB"/>
</dbReference>
<dbReference type="PRINTS" id="PR00878">
    <property type="entry name" value="CHOLNESTRASE"/>
</dbReference>
<dbReference type="Gene3D" id="3.40.50.1820">
    <property type="entry name" value="alpha/beta hydrolase"/>
    <property type="match status" value="1"/>
</dbReference>
<dbReference type="InterPro" id="IPR050309">
    <property type="entry name" value="Type-B_Carboxylest/Lipase"/>
</dbReference>
<feature type="chain" id="PRO_5041979309" evidence="3">
    <location>
        <begin position="23"/>
        <end position="556"/>
    </location>
</feature>
<dbReference type="Proteomes" id="UP001219525">
    <property type="component" value="Unassembled WGS sequence"/>
</dbReference>
<comment type="caution">
    <text evidence="5">The sequence shown here is derived from an EMBL/GenBank/DDBJ whole genome shotgun (WGS) entry which is preliminary data.</text>
</comment>
<gene>
    <name evidence="5" type="ORF">GGX14DRAFT_347567</name>
</gene>
<evidence type="ECO:0000256" key="3">
    <source>
        <dbReference type="SAM" id="SignalP"/>
    </source>
</evidence>
<sequence length="556" mass="59207">MHCVRAVFGACLVLAGAHLAVAASGGVSTTSGEIIGHPASKRTAVTEYLGIPFAREPVGELRFAPPLLSEKIGVINATEFVRASLNPVTSNFNNAYSSNSLSTFAYPNKTANFDRIVGKFLGQGGVIGENCLTLNIWSKHGAFLSLNLTERGKPVMVFFYGGRFTIGGTNNSFYNGQYLADSEDVVVVTVNYRTNIFGFPGAPNVTQNLGLLDQRLALEWLRSNVAAFSGDPTRITIFGQSAGGVSVDYHSFAFANDPIAAGLISHSGTAFSFIPNTAELAAQYWRNVTFAVGCATASGNVDEGDEEIMQCMRGKDFTDILEAAAQVVAVGDPKLPAAPPFQPTVDNITVFADYATMSAAGKFSKVPYLLGNLDNEAGFYRIRAVVAGLNMTDTQWSIFNLEGFTCAAAQTAAFRATAGVHTWRYRYFGDWGNLRLYDCCPGSGAYHGSELPMLFGTALDVSGVANGAREERVSEMVMNAWAAFARDPSAGLRELGWPEYHAPTPGQSQGMCHSASDTLVRLAFNDEEGISFVNPNVYDAPCAALGGNVAGAQGAF</sequence>
<evidence type="ECO:0000256" key="1">
    <source>
        <dbReference type="ARBA" id="ARBA00005964"/>
    </source>
</evidence>
<proteinExistence type="inferred from homology"/>